<feature type="domain" description="MmgE/PrpD N-terminal" evidence="2">
    <location>
        <begin position="11"/>
        <end position="232"/>
    </location>
</feature>
<name>A0A1G5S1K6_9FIRM</name>
<proteinExistence type="inferred from homology"/>
<dbReference type="PANTHER" id="PTHR16943">
    <property type="entry name" value="2-METHYLCITRATE DEHYDRATASE-RELATED"/>
    <property type="match status" value="1"/>
</dbReference>
<dbReference type="InterPro" id="IPR045336">
    <property type="entry name" value="MmgE_PrpD_N"/>
</dbReference>
<evidence type="ECO:0000259" key="3">
    <source>
        <dbReference type="Pfam" id="PF19305"/>
    </source>
</evidence>
<evidence type="ECO:0000256" key="1">
    <source>
        <dbReference type="ARBA" id="ARBA00006174"/>
    </source>
</evidence>
<dbReference type="InterPro" id="IPR042188">
    <property type="entry name" value="MmgE/PrpD_sf_2"/>
</dbReference>
<organism evidence="4 5">
    <name type="scientific">Acidaminobacter hydrogenoformans DSM 2784</name>
    <dbReference type="NCBI Taxonomy" id="1120920"/>
    <lineage>
        <taxon>Bacteria</taxon>
        <taxon>Bacillati</taxon>
        <taxon>Bacillota</taxon>
        <taxon>Clostridia</taxon>
        <taxon>Peptostreptococcales</taxon>
        <taxon>Acidaminobacteraceae</taxon>
        <taxon>Acidaminobacter</taxon>
    </lineage>
</organism>
<dbReference type="Gene3D" id="3.30.1330.120">
    <property type="entry name" value="2-methylcitrate dehydratase PrpD"/>
    <property type="match status" value="1"/>
</dbReference>
<dbReference type="Proteomes" id="UP000199208">
    <property type="component" value="Unassembled WGS sequence"/>
</dbReference>
<dbReference type="EMBL" id="FMWL01000011">
    <property type="protein sequence ID" value="SCZ80244.1"/>
    <property type="molecule type" value="Genomic_DNA"/>
</dbReference>
<dbReference type="Pfam" id="PF19305">
    <property type="entry name" value="MmgE_PrpD_C"/>
    <property type="match status" value="1"/>
</dbReference>
<evidence type="ECO:0000313" key="4">
    <source>
        <dbReference type="EMBL" id="SCZ80244.1"/>
    </source>
</evidence>
<accession>A0A1G5S1K6</accession>
<protein>
    <submittedName>
        <fullName evidence="4">2-methylcitrate dehydratase PrpD</fullName>
    </submittedName>
</protein>
<dbReference type="SUPFAM" id="SSF103378">
    <property type="entry name" value="2-methylcitrate dehydratase PrpD"/>
    <property type="match status" value="1"/>
</dbReference>
<evidence type="ECO:0000313" key="5">
    <source>
        <dbReference type="Proteomes" id="UP000199208"/>
    </source>
</evidence>
<dbReference type="InterPro" id="IPR042183">
    <property type="entry name" value="MmgE/PrpD_sf_1"/>
</dbReference>
<dbReference type="Pfam" id="PF03972">
    <property type="entry name" value="MmgE_PrpD_N"/>
    <property type="match status" value="1"/>
</dbReference>
<sequence>MEFKTTHQVESYILNTKWEDLPKHIQDRAIVCGIDLLMALIVGSKGRQFEAGVKLAKTLGLSGQINVLGDAGQYNLLGATIAMSHASNSFDIDDGHNMIKGHPGTSFVAGITAAAAEKNVSYKEYLTTLIIAYETTIRWALAMQHHYGFLHSTGAYGAYGTAAGIGRLYGLDKETLNNALSIADFHAPMTPVMRSVEYPSMNKDGVPFGALVGTMAVLETLAGSTGYGNLLELPEYQHYVDTLGVEFETMRLYFKPYTCCRWSHQPIKAIIDLMSEHNFTHNDVESVTVNTFDSAARLSKIVPKRADEAQYNIAWPVASALVFGDVGFLQVTEEALENEEVLSTMKKLTFQVDPELDRQFPEKRLAQVEIKLADGKTLKSSVYAAPGEHTDQVDLAWMTEKFSRITKPMLTEEEQTKLLNVLTEDLDKPVTDIVQLINEMLHV</sequence>
<feature type="domain" description="MmgE/PrpD C-terminal" evidence="3">
    <location>
        <begin position="257"/>
        <end position="418"/>
    </location>
</feature>
<dbReference type="InterPro" id="IPR045337">
    <property type="entry name" value="MmgE_PrpD_C"/>
</dbReference>
<reference evidence="4 5" key="1">
    <citation type="submission" date="2016-10" db="EMBL/GenBank/DDBJ databases">
        <authorList>
            <person name="de Groot N.N."/>
        </authorList>
    </citation>
    <scope>NUCLEOTIDE SEQUENCE [LARGE SCALE GENOMIC DNA]</scope>
    <source>
        <strain evidence="4 5">DSM 2784</strain>
    </source>
</reference>
<dbReference type="InterPro" id="IPR036148">
    <property type="entry name" value="MmgE/PrpD_sf"/>
</dbReference>
<dbReference type="Gene3D" id="1.10.4100.10">
    <property type="entry name" value="2-methylcitrate dehydratase PrpD"/>
    <property type="match status" value="1"/>
</dbReference>
<dbReference type="InterPro" id="IPR005656">
    <property type="entry name" value="MmgE_PrpD"/>
</dbReference>
<dbReference type="STRING" id="1120920.SAMN03080599_02175"/>
<dbReference type="RefSeq" id="WP_170829415.1">
    <property type="nucleotide sequence ID" value="NZ_FMWL01000011.1"/>
</dbReference>
<gene>
    <name evidence="4" type="ORF">SAMN03080599_02175</name>
</gene>
<dbReference type="GO" id="GO:0016829">
    <property type="term" value="F:lyase activity"/>
    <property type="evidence" value="ECO:0007669"/>
    <property type="project" value="InterPro"/>
</dbReference>
<dbReference type="PANTHER" id="PTHR16943:SF8">
    <property type="entry name" value="2-METHYLCITRATE DEHYDRATASE"/>
    <property type="match status" value="1"/>
</dbReference>
<comment type="similarity">
    <text evidence="1">Belongs to the PrpD family.</text>
</comment>
<dbReference type="AlphaFoldDB" id="A0A1G5S1K6"/>
<keyword evidence="5" id="KW-1185">Reference proteome</keyword>
<evidence type="ECO:0000259" key="2">
    <source>
        <dbReference type="Pfam" id="PF03972"/>
    </source>
</evidence>